<proteinExistence type="predicted"/>
<accession>G8TQ28</accession>
<dbReference type="AlphaFoldDB" id="G8TQ28"/>
<gene>
    <name evidence="2" type="ordered locus">Niako_4778</name>
</gene>
<dbReference type="EMBL" id="CP003178">
    <property type="protein sequence ID" value="AEW01029.1"/>
    <property type="molecule type" value="Genomic_DNA"/>
</dbReference>
<dbReference type="KEGG" id="nko:Niako_4778"/>
<reference evidence="2 3" key="1">
    <citation type="submission" date="2011-12" db="EMBL/GenBank/DDBJ databases">
        <title>The complete genome of Niastella koreensis GR20-10.</title>
        <authorList>
            <consortium name="US DOE Joint Genome Institute (JGI-PGF)"/>
            <person name="Lucas S."/>
            <person name="Han J."/>
            <person name="Lapidus A."/>
            <person name="Bruce D."/>
            <person name="Goodwin L."/>
            <person name="Pitluck S."/>
            <person name="Peters L."/>
            <person name="Kyrpides N."/>
            <person name="Mavromatis K."/>
            <person name="Ivanova N."/>
            <person name="Mikhailova N."/>
            <person name="Davenport K."/>
            <person name="Saunders E."/>
            <person name="Detter J.C."/>
            <person name="Tapia R."/>
            <person name="Han C."/>
            <person name="Land M."/>
            <person name="Hauser L."/>
            <person name="Markowitz V."/>
            <person name="Cheng J.-F."/>
            <person name="Hugenholtz P."/>
            <person name="Woyke T."/>
            <person name="Wu D."/>
            <person name="Tindall B."/>
            <person name="Pomrenke H."/>
            <person name="Brambilla E."/>
            <person name="Klenk H.-P."/>
            <person name="Eisen J.A."/>
        </authorList>
    </citation>
    <scope>NUCLEOTIDE SEQUENCE [LARGE SCALE GENOMIC DNA]</scope>
    <source>
        <strain evidence="3">DSM 17620 / KACC 11465 / NBRC 106392 / GR20-10</strain>
    </source>
</reference>
<evidence type="ECO:0000313" key="3">
    <source>
        <dbReference type="Proteomes" id="UP000005438"/>
    </source>
</evidence>
<name>G8TQ28_NIAKG</name>
<keyword evidence="1" id="KW-0472">Membrane</keyword>
<organism evidence="2 3">
    <name type="scientific">Niastella koreensis (strain DSM 17620 / KACC 11465 / NBRC 106392 / GR20-10)</name>
    <dbReference type="NCBI Taxonomy" id="700598"/>
    <lineage>
        <taxon>Bacteria</taxon>
        <taxon>Pseudomonadati</taxon>
        <taxon>Bacteroidota</taxon>
        <taxon>Chitinophagia</taxon>
        <taxon>Chitinophagales</taxon>
        <taxon>Chitinophagaceae</taxon>
        <taxon>Niastella</taxon>
    </lineage>
</organism>
<keyword evidence="1" id="KW-1133">Transmembrane helix</keyword>
<keyword evidence="1" id="KW-0812">Transmembrane</keyword>
<protein>
    <submittedName>
        <fullName evidence="2">Uncharacterized protein</fullName>
    </submittedName>
</protein>
<dbReference type="Proteomes" id="UP000005438">
    <property type="component" value="Chromosome"/>
</dbReference>
<dbReference type="HOGENOM" id="CLU_3009674_0_0_10"/>
<sequence>MYGDDALKFLRVKINNGYDSITDQNNSVRYALMPVTNILFIILISKGVKASYACTK</sequence>
<evidence type="ECO:0000313" key="2">
    <source>
        <dbReference type="EMBL" id="AEW01029.1"/>
    </source>
</evidence>
<evidence type="ECO:0000256" key="1">
    <source>
        <dbReference type="SAM" id="Phobius"/>
    </source>
</evidence>
<feature type="transmembrane region" description="Helical" evidence="1">
    <location>
        <begin position="28"/>
        <end position="48"/>
    </location>
</feature>